<dbReference type="Proteomes" id="UP000285236">
    <property type="component" value="Unassembled WGS sequence"/>
</dbReference>
<gene>
    <name evidence="1" type="ORF">DWW35_05225</name>
</gene>
<dbReference type="RefSeq" id="WP_118079500.1">
    <property type="nucleotide sequence ID" value="NZ_CP137557.1"/>
</dbReference>
<protein>
    <submittedName>
        <fullName evidence="1">Uncharacterized protein</fullName>
    </submittedName>
</protein>
<dbReference type="EMBL" id="QRYP01000009">
    <property type="protein sequence ID" value="RGU98392.1"/>
    <property type="molecule type" value="Genomic_DNA"/>
</dbReference>
<sequence length="558" mass="65682">MKNRILREYIESLKEDNELDYIFPILLQAMGFRIVSTPRNSKGQPQHGKDIVAIGYDTNNIIYRWYFELKGNGAKDITTTNFYAEDGVRDSLLEAKDVAYDCQSIPKFDELPVKIVFVHNGILQANAEPAFNGFIKNNYSDVNFERWDIERLTLLFSEHLFEECIFADDVCYTLFKKVLVMLDAPGWNTNDIDRIIDIFLTRCPISKTPNKRIVNKTFAGLNLILAIIFKNCEECGNLLPAKWSSDRIILKTWSWILQNKVENRKIYYNNFMKIYDLHITIYDSYIHKLLPMALSYKGLYQPMGTYSERVCYPLRCYDFLNDLLYYYLSTEWFGYEDIPTRNDQLRIVTNIIKQNSGFDVPLLDNHSITLVLLTRFVWACGQPEDESVIKDYFEYIDRLCANVILRHKRQNIFPEFYNNIKEVCASMFKKSEDYVDSSSMYLLVLVEILAFFRQKTNYKYLRKEINASKVNLQIPLPIFDEYLEVNLFDHHLHNEMCVKSSICLPDTLEAFLKTFKIKYKPISFRTEKIGLSPLLLLAHIHYKTEFFPNFVDFGFLET</sequence>
<dbReference type="AlphaFoldDB" id="A0AA92W4H8"/>
<organism evidence="1 2">
    <name type="scientific">Segatella copri</name>
    <dbReference type="NCBI Taxonomy" id="165179"/>
    <lineage>
        <taxon>Bacteria</taxon>
        <taxon>Pseudomonadati</taxon>
        <taxon>Bacteroidota</taxon>
        <taxon>Bacteroidia</taxon>
        <taxon>Bacteroidales</taxon>
        <taxon>Prevotellaceae</taxon>
        <taxon>Segatella</taxon>
    </lineage>
</organism>
<name>A0AA92W4H8_9BACT</name>
<evidence type="ECO:0000313" key="1">
    <source>
        <dbReference type="EMBL" id="RGU98392.1"/>
    </source>
</evidence>
<proteinExistence type="predicted"/>
<accession>A0AA92W4H8</accession>
<reference evidence="1 2" key="1">
    <citation type="submission" date="2018-08" db="EMBL/GenBank/DDBJ databases">
        <title>A genome reference for cultivated species of the human gut microbiota.</title>
        <authorList>
            <person name="Zou Y."/>
            <person name="Xue W."/>
            <person name="Luo G."/>
        </authorList>
    </citation>
    <scope>NUCLEOTIDE SEQUENCE [LARGE SCALE GENOMIC DNA]</scope>
    <source>
        <strain evidence="1 2">AF15-25</strain>
    </source>
</reference>
<evidence type="ECO:0000313" key="2">
    <source>
        <dbReference type="Proteomes" id="UP000285236"/>
    </source>
</evidence>
<comment type="caution">
    <text evidence="1">The sequence shown here is derived from an EMBL/GenBank/DDBJ whole genome shotgun (WGS) entry which is preliminary data.</text>
</comment>